<gene>
    <name evidence="4" type="ORF">SAMN05444274_101129</name>
</gene>
<proteinExistence type="predicted"/>
<name>A0A1M4SS96_9BACT</name>
<keyword evidence="5" id="KW-1185">Reference proteome</keyword>
<reference evidence="4 5" key="1">
    <citation type="submission" date="2016-11" db="EMBL/GenBank/DDBJ databases">
        <authorList>
            <person name="Jaros S."/>
            <person name="Januszkiewicz K."/>
            <person name="Wedrychowicz H."/>
        </authorList>
    </citation>
    <scope>NUCLEOTIDE SEQUENCE [LARGE SCALE GENOMIC DNA]</scope>
    <source>
        <strain evidence="4 5">DSM 26910</strain>
    </source>
</reference>
<dbReference type="InterPro" id="IPR050463">
    <property type="entry name" value="Gfo/Idh/MocA_oxidrdct_glycsds"/>
</dbReference>
<dbReference type="InterPro" id="IPR019546">
    <property type="entry name" value="TAT_signal_bac_arc"/>
</dbReference>
<dbReference type="Proteomes" id="UP000184164">
    <property type="component" value="Unassembled WGS sequence"/>
</dbReference>
<evidence type="ECO:0000256" key="1">
    <source>
        <dbReference type="SAM" id="MobiDB-lite"/>
    </source>
</evidence>
<dbReference type="Pfam" id="PF01408">
    <property type="entry name" value="GFO_IDH_MocA"/>
    <property type="match status" value="1"/>
</dbReference>
<evidence type="ECO:0000313" key="4">
    <source>
        <dbReference type="EMBL" id="SHE35055.1"/>
    </source>
</evidence>
<dbReference type="Pfam" id="PF19051">
    <property type="entry name" value="GFO_IDH_MocA_C2"/>
    <property type="match status" value="1"/>
</dbReference>
<dbReference type="Gene3D" id="3.40.50.720">
    <property type="entry name" value="NAD(P)-binding Rossmann-like Domain"/>
    <property type="match status" value="1"/>
</dbReference>
<feature type="domain" description="Gfo/Idh/MocA-like oxidoreductase bacterial type C-terminal" evidence="3">
    <location>
        <begin position="256"/>
        <end position="331"/>
    </location>
</feature>
<protein>
    <submittedName>
        <fullName evidence="4">Tat (Twin-arginine translocation) pathway signal sequence</fullName>
    </submittedName>
</protein>
<dbReference type="SUPFAM" id="SSF51735">
    <property type="entry name" value="NAD(P)-binding Rossmann-fold domains"/>
    <property type="match status" value="1"/>
</dbReference>
<dbReference type="EMBL" id="FQUM01000001">
    <property type="protein sequence ID" value="SHE35055.1"/>
    <property type="molecule type" value="Genomic_DNA"/>
</dbReference>
<dbReference type="STRING" id="1484053.SAMN05444274_101129"/>
<dbReference type="NCBIfam" id="TIGR01409">
    <property type="entry name" value="TAT_signal_seq"/>
    <property type="match status" value="1"/>
</dbReference>
<dbReference type="PANTHER" id="PTHR43818">
    <property type="entry name" value="BCDNA.GH03377"/>
    <property type="match status" value="1"/>
</dbReference>
<dbReference type="AlphaFoldDB" id="A0A1M4SS96"/>
<accession>A0A1M4SS96</accession>
<organism evidence="4 5">
    <name type="scientific">Mariniphaga anaerophila</name>
    <dbReference type="NCBI Taxonomy" id="1484053"/>
    <lineage>
        <taxon>Bacteria</taxon>
        <taxon>Pseudomonadati</taxon>
        <taxon>Bacteroidota</taxon>
        <taxon>Bacteroidia</taxon>
        <taxon>Marinilabiliales</taxon>
        <taxon>Prolixibacteraceae</taxon>
        <taxon>Mariniphaga</taxon>
    </lineage>
</organism>
<dbReference type="PANTHER" id="PTHR43818:SF10">
    <property type="entry name" value="NADH-DEPENDENT DEHYDROGENASE-RELATED"/>
    <property type="match status" value="1"/>
</dbReference>
<dbReference type="Gene3D" id="3.30.360.10">
    <property type="entry name" value="Dihydrodipicolinate Reductase, domain 2"/>
    <property type="match status" value="1"/>
</dbReference>
<evidence type="ECO:0000313" key="5">
    <source>
        <dbReference type="Proteomes" id="UP000184164"/>
    </source>
</evidence>
<feature type="region of interest" description="Disordered" evidence="1">
    <location>
        <begin position="1"/>
        <end position="22"/>
    </location>
</feature>
<evidence type="ECO:0000259" key="3">
    <source>
        <dbReference type="Pfam" id="PF19051"/>
    </source>
</evidence>
<feature type="domain" description="Gfo/Idh/MocA-like oxidoreductase N-terminal" evidence="2">
    <location>
        <begin position="78"/>
        <end position="217"/>
    </location>
</feature>
<evidence type="ECO:0000259" key="2">
    <source>
        <dbReference type="Pfam" id="PF01408"/>
    </source>
</evidence>
<dbReference type="InterPro" id="IPR043906">
    <property type="entry name" value="Gfo/Idh/MocA_OxRdtase_bact_C"/>
</dbReference>
<dbReference type="InterPro" id="IPR000683">
    <property type="entry name" value="Gfo/Idh/MocA-like_OxRdtase_N"/>
</dbReference>
<dbReference type="SUPFAM" id="SSF55347">
    <property type="entry name" value="Glyceraldehyde-3-phosphate dehydrogenase-like, C-terminal domain"/>
    <property type="match status" value="1"/>
</dbReference>
<dbReference type="InterPro" id="IPR036291">
    <property type="entry name" value="NAD(P)-bd_dom_sf"/>
</dbReference>
<sequence length="505" mass="56411">MRESRSYGSVGERGGNEPLYPEVVNNQNVNQMTSKEKEKTNTTRRKFIKAATVAGAGFMILPRCTIGGKGFVPPSDKINIGLIGAGDIASHHLNEVFRCDDVQIISIADPARNWDGNHLNKKGLGRAPRKKTIEEHYSKKTPNYRITEHEDFQEMLEQDKSIDAVICASPDNTHAYISIISMRAGRHVYCQKPLAHNIWEARKIREVAMKTGLATQMGNQLHASDGIRQTVEYLRAGVIGPVHEAYSWVPATRYQKWLTGYPAEAMKVPKGVNWDLWIGPSVFRPYNRVYSPFTWRDFWDYGNGSLGDFGCHDMDAATWAFNLDVPESVQVFPAGNRGSGEVVPYGEIGYFHFAGNENRPPLKLTWMSGGLLPELPPEIPQNLKLNSRGAMFIGEKGVILTNGNAASAPEIFPESLRDSFTAPEPCFPRSAEQHREWFDAIKGGEMPLSNFEYASKLTEITLLGVLSLRLGGEKIYWDKENMKAVGLPDADPIIREPVRAGWEMA</sequence>
<dbReference type="GO" id="GO:0000166">
    <property type="term" value="F:nucleotide binding"/>
    <property type="evidence" value="ECO:0007669"/>
    <property type="project" value="InterPro"/>
</dbReference>